<proteinExistence type="predicted"/>
<comment type="caution">
    <text evidence="2">The sequence shown here is derived from an EMBL/GenBank/DDBJ whole genome shotgun (WGS) entry which is preliminary data.</text>
</comment>
<dbReference type="RefSeq" id="WP_345331690.1">
    <property type="nucleotide sequence ID" value="NZ_BAABJI010000002.1"/>
</dbReference>
<dbReference type="EMBL" id="BAABJI010000002">
    <property type="protein sequence ID" value="GAA4921331.1"/>
    <property type="molecule type" value="Genomic_DNA"/>
</dbReference>
<gene>
    <name evidence="2" type="ORF">GCM10023313_26470</name>
</gene>
<protein>
    <submittedName>
        <fullName evidence="2">Uncharacterized protein</fullName>
    </submittedName>
</protein>
<evidence type="ECO:0000313" key="3">
    <source>
        <dbReference type="Proteomes" id="UP001501436"/>
    </source>
</evidence>
<sequence>MKSALNFILIAILNVLLFALMQITAVFVHFFIYGDGAVGDSYGYRVPTFFVLLQLIILLALFLKKAVIKTHTTLIVNILIVVGLYICYRLLPEVLNNN</sequence>
<evidence type="ECO:0000313" key="2">
    <source>
        <dbReference type="EMBL" id="GAA4921331.1"/>
    </source>
</evidence>
<dbReference type="Proteomes" id="UP001501436">
    <property type="component" value="Unassembled WGS sequence"/>
</dbReference>
<organism evidence="2 3">
    <name type="scientific">Mucilaginibacter defluvii</name>
    <dbReference type="NCBI Taxonomy" id="1196019"/>
    <lineage>
        <taxon>Bacteria</taxon>
        <taxon>Pseudomonadati</taxon>
        <taxon>Bacteroidota</taxon>
        <taxon>Sphingobacteriia</taxon>
        <taxon>Sphingobacteriales</taxon>
        <taxon>Sphingobacteriaceae</taxon>
        <taxon>Mucilaginibacter</taxon>
    </lineage>
</organism>
<keyword evidence="1" id="KW-0472">Membrane</keyword>
<keyword evidence="3" id="KW-1185">Reference proteome</keyword>
<keyword evidence="1" id="KW-0812">Transmembrane</keyword>
<feature type="transmembrane region" description="Helical" evidence="1">
    <location>
        <begin position="44"/>
        <end position="62"/>
    </location>
</feature>
<feature type="transmembrane region" description="Helical" evidence="1">
    <location>
        <begin position="7"/>
        <end position="32"/>
    </location>
</feature>
<accession>A0ABP9G462</accession>
<evidence type="ECO:0000256" key="1">
    <source>
        <dbReference type="SAM" id="Phobius"/>
    </source>
</evidence>
<reference evidence="3" key="1">
    <citation type="journal article" date="2019" name="Int. J. Syst. Evol. Microbiol.">
        <title>The Global Catalogue of Microorganisms (GCM) 10K type strain sequencing project: providing services to taxonomists for standard genome sequencing and annotation.</title>
        <authorList>
            <consortium name="The Broad Institute Genomics Platform"/>
            <consortium name="The Broad Institute Genome Sequencing Center for Infectious Disease"/>
            <person name="Wu L."/>
            <person name="Ma J."/>
        </authorList>
    </citation>
    <scope>NUCLEOTIDE SEQUENCE [LARGE SCALE GENOMIC DNA]</scope>
    <source>
        <strain evidence="3">JCM 18283</strain>
    </source>
</reference>
<feature type="transmembrane region" description="Helical" evidence="1">
    <location>
        <begin position="74"/>
        <end position="91"/>
    </location>
</feature>
<keyword evidence="1" id="KW-1133">Transmembrane helix</keyword>
<name>A0ABP9G462_9SPHI</name>